<organism evidence="1 2">
    <name type="scientific">Streptomyces rimosus subsp. rimosus</name>
    <dbReference type="NCBI Taxonomy" id="132474"/>
    <lineage>
        <taxon>Bacteria</taxon>
        <taxon>Bacillati</taxon>
        <taxon>Actinomycetota</taxon>
        <taxon>Actinomycetes</taxon>
        <taxon>Kitasatosporales</taxon>
        <taxon>Streptomycetaceae</taxon>
        <taxon>Streptomyces</taxon>
    </lineage>
</organism>
<dbReference type="EMBL" id="CP094298">
    <property type="protein sequence ID" value="UNZ01442.1"/>
    <property type="molecule type" value="Genomic_DNA"/>
</dbReference>
<sequence>MPGMSIFVRARFDVRDRRQDGIERSATALHEAAGPEPVSPTYRWFTLPEPGAYLVLEEYADPAAPGAAPECCTGLLTSLGRCADMAFAEMYGALGPGRPDAVG</sequence>
<evidence type="ECO:0008006" key="3">
    <source>
        <dbReference type="Google" id="ProtNLM"/>
    </source>
</evidence>
<reference evidence="1 2" key="1">
    <citation type="submission" date="2022-03" db="EMBL/GenBank/DDBJ databases">
        <title>Complete genome of Streptomyces rimosus ssp. rimosus R7 (=ATCC 10970).</title>
        <authorList>
            <person name="Beganovic S."/>
            <person name="Ruckert C."/>
            <person name="Busche T."/>
            <person name="Kalinowski J."/>
            <person name="Wittmann C."/>
        </authorList>
    </citation>
    <scope>NUCLEOTIDE SEQUENCE [LARGE SCALE GENOMIC DNA]</scope>
    <source>
        <strain evidence="1 2">R7</strain>
    </source>
</reference>
<accession>A0ABY3YUH5</accession>
<proteinExistence type="predicted"/>
<evidence type="ECO:0000313" key="2">
    <source>
        <dbReference type="Proteomes" id="UP000829494"/>
    </source>
</evidence>
<keyword evidence="2" id="KW-1185">Reference proteome</keyword>
<name>A0ABY3YUH5_STRRM</name>
<protein>
    <recommendedName>
        <fullName evidence="3">ABM domain-containing protein</fullName>
    </recommendedName>
</protein>
<dbReference type="Proteomes" id="UP000829494">
    <property type="component" value="Chromosome"/>
</dbReference>
<evidence type="ECO:0000313" key="1">
    <source>
        <dbReference type="EMBL" id="UNZ01442.1"/>
    </source>
</evidence>
<gene>
    <name evidence="1" type="ORF">SRIMR7_04750</name>
</gene>